<name>A0ABX5VZL7_9BRAD</name>
<evidence type="ECO:0000313" key="2">
    <source>
        <dbReference type="Proteomes" id="UP000319298"/>
    </source>
</evidence>
<organism evidence="1 2">
    <name type="scientific">Bradyrhizobium symbiodeficiens</name>
    <dbReference type="NCBI Taxonomy" id="1404367"/>
    <lineage>
        <taxon>Bacteria</taxon>
        <taxon>Pseudomonadati</taxon>
        <taxon>Pseudomonadota</taxon>
        <taxon>Alphaproteobacteria</taxon>
        <taxon>Hyphomicrobiales</taxon>
        <taxon>Nitrobacteraceae</taxon>
        <taxon>Bradyrhizobium</taxon>
    </lineage>
</organism>
<dbReference type="Proteomes" id="UP000319298">
    <property type="component" value="Chromosome"/>
</dbReference>
<accession>A0ABX5VZL7</accession>
<proteinExistence type="predicted"/>
<reference evidence="2" key="1">
    <citation type="submission" date="2019-06" db="EMBL/GenBank/DDBJ databases">
        <title>Whole-Genome Sequence of Bradyrhizobium sp. 3 Strain 65S1MB.</title>
        <authorList>
            <person name="Bromfield E.S.P."/>
            <person name="Cloutier S."/>
            <person name="Nguyen H.D.T."/>
        </authorList>
    </citation>
    <scope>NUCLEOTIDE SEQUENCE [LARGE SCALE GENOMIC DNA]</scope>
    <source>
        <strain evidence="2">65S1MB</strain>
    </source>
</reference>
<protein>
    <submittedName>
        <fullName evidence="1">Uncharacterized protein</fullName>
    </submittedName>
</protein>
<gene>
    <name evidence="1" type="ORF">FJN17_01125</name>
</gene>
<sequence>MSGDHYGKTSTVFPQHGFLVARIVAIVLKDNDKRLAIFDKLTLSNNIALQLAKHAVNFTHDITPGI</sequence>
<dbReference type="RefSeq" id="WP_140477513.1">
    <property type="nucleotide sequence ID" value="NZ_CP041090.2"/>
</dbReference>
<evidence type="ECO:0000313" key="1">
    <source>
        <dbReference type="EMBL" id="QDF36269.1"/>
    </source>
</evidence>
<reference evidence="1 2" key="2">
    <citation type="journal article" date="2020" name="Int. J. Syst. Evol. Microbiol.">
        <title>Description and complete genome sequences of Bradyrhizobium symbiodeficiens sp. nov., a non-symbiotic bacterium associated with legumes native to Canada.</title>
        <authorList>
            <person name="Bromfield E.S.P."/>
            <person name="Cloutier S."/>
            <person name="Nguyen H.D.T."/>
        </authorList>
    </citation>
    <scope>NUCLEOTIDE SEQUENCE [LARGE SCALE GENOMIC DNA]</scope>
    <source>
        <strain evidence="1 2">65S1MB</strain>
    </source>
</reference>
<keyword evidence="2" id="KW-1185">Reference proteome</keyword>
<dbReference type="EMBL" id="CP041090">
    <property type="protein sequence ID" value="QDF36269.1"/>
    <property type="molecule type" value="Genomic_DNA"/>
</dbReference>